<evidence type="ECO:0000313" key="2">
    <source>
        <dbReference type="Proteomes" id="UP001180973"/>
    </source>
</evidence>
<gene>
    <name evidence="1" type="ORF">RM555_24325</name>
</gene>
<accession>A0ABU2X1R9</accession>
<comment type="caution">
    <text evidence="1">The sequence shown here is derived from an EMBL/GenBank/DDBJ whole genome shotgun (WGS) entry which is preliminary data.</text>
</comment>
<sequence>MAHAELDAVRAIKRSGEVEDTVEPSVAGAGDAQPIREVGVEPFLIARHPLTVAQVRYWLPEHEDPYAQADTCTARLEDDLLKLLPFRLPSEAQWDTRLGPVPPR</sequence>
<dbReference type="EMBL" id="JAVRFL010000034">
    <property type="protein sequence ID" value="MDT0532128.1"/>
    <property type="molecule type" value="Genomic_DNA"/>
</dbReference>
<organism evidence="1 2">
    <name type="scientific">Micromonospora reichwaldensis</name>
    <dbReference type="NCBI Taxonomy" id="3075516"/>
    <lineage>
        <taxon>Bacteria</taxon>
        <taxon>Bacillati</taxon>
        <taxon>Actinomycetota</taxon>
        <taxon>Actinomycetes</taxon>
        <taxon>Micromonosporales</taxon>
        <taxon>Micromonosporaceae</taxon>
        <taxon>Micromonospora</taxon>
    </lineage>
</organism>
<dbReference type="InterPro" id="IPR016187">
    <property type="entry name" value="CTDL_fold"/>
</dbReference>
<name>A0ABU2X1R9_9ACTN</name>
<dbReference type="SUPFAM" id="SSF56436">
    <property type="entry name" value="C-type lectin-like"/>
    <property type="match status" value="1"/>
</dbReference>
<proteinExistence type="predicted"/>
<evidence type="ECO:0000313" key="1">
    <source>
        <dbReference type="EMBL" id="MDT0532128.1"/>
    </source>
</evidence>
<dbReference type="Proteomes" id="UP001180973">
    <property type="component" value="Unassembled WGS sequence"/>
</dbReference>
<keyword evidence="2" id="KW-1185">Reference proteome</keyword>
<dbReference type="RefSeq" id="WP_311413901.1">
    <property type="nucleotide sequence ID" value="NZ_JAVRFL010000034.1"/>
</dbReference>
<reference evidence="1" key="1">
    <citation type="submission" date="2023-09" db="EMBL/GenBank/DDBJ databases">
        <title>30 novel species of actinomycetes from the DSMZ collection.</title>
        <authorList>
            <person name="Nouioui I."/>
        </authorList>
    </citation>
    <scope>NUCLEOTIDE SEQUENCE</scope>
    <source>
        <strain evidence="1">DSM 115977</strain>
    </source>
</reference>
<protein>
    <submittedName>
        <fullName evidence="1">Uncharacterized protein</fullName>
    </submittedName>
</protein>